<feature type="compositionally biased region" description="Polar residues" evidence="1">
    <location>
        <begin position="721"/>
        <end position="746"/>
    </location>
</feature>
<feature type="region of interest" description="Disordered" evidence="1">
    <location>
        <begin position="1969"/>
        <end position="1996"/>
    </location>
</feature>
<feature type="region of interest" description="Disordered" evidence="1">
    <location>
        <begin position="1338"/>
        <end position="1402"/>
    </location>
</feature>
<accession>A0A8B7PHV1</accession>
<dbReference type="GeneID" id="108681242"/>
<name>A0A8B7PHV1_HYAAZ</name>
<feature type="compositionally biased region" description="Polar residues" evidence="1">
    <location>
        <begin position="1839"/>
        <end position="1851"/>
    </location>
</feature>
<feature type="compositionally biased region" description="Polar residues" evidence="1">
    <location>
        <begin position="597"/>
        <end position="612"/>
    </location>
</feature>
<proteinExistence type="predicted"/>
<feature type="compositionally biased region" description="Polar residues" evidence="1">
    <location>
        <begin position="1159"/>
        <end position="1171"/>
    </location>
</feature>
<evidence type="ECO:0000256" key="2">
    <source>
        <dbReference type="SAM" id="SignalP"/>
    </source>
</evidence>
<feature type="region of interest" description="Disordered" evidence="1">
    <location>
        <begin position="1108"/>
        <end position="1130"/>
    </location>
</feature>
<protein>
    <submittedName>
        <fullName evidence="4">Uncharacterized protein LOC108681242 isoform X1</fullName>
    </submittedName>
</protein>
<gene>
    <name evidence="4" type="primary">LOC108681242</name>
</gene>
<feature type="signal peptide" evidence="2">
    <location>
        <begin position="1"/>
        <end position="19"/>
    </location>
</feature>
<feature type="compositionally biased region" description="Basic and acidic residues" evidence="1">
    <location>
        <begin position="409"/>
        <end position="439"/>
    </location>
</feature>
<feature type="compositionally biased region" description="Polar residues" evidence="1">
    <location>
        <begin position="554"/>
        <end position="565"/>
    </location>
</feature>
<feature type="region of interest" description="Disordered" evidence="1">
    <location>
        <begin position="708"/>
        <end position="746"/>
    </location>
</feature>
<dbReference type="Proteomes" id="UP000694843">
    <property type="component" value="Unplaced"/>
</dbReference>
<feature type="compositionally biased region" description="Polar residues" evidence="1">
    <location>
        <begin position="1756"/>
        <end position="1770"/>
    </location>
</feature>
<feature type="region of interest" description="Disordered" evidence="1">
    <location>
        <begin position="1467"/>
        <end position="1486"/>
    </location>
</feature>
<dbReference type="KEGG" id="hazt:108681242"/>
<feature type="region of interest" description="Disordered" evidence="1">
    <location>
        <begin position="773"/>
        <end position="824"/>
    </location>
</feature>
<evidence type="ECO:0000313" key="3">
    <source>
        <dbReference type="Proteomes" id="UP000694843"/>
    </source>
</evidence>
<feature type="chain" id="PRO_5034675045" evidence="2">
    <location>
        <begin position="20"/>
        <end position="2031"/>
    </location>
</feature>
<feature type="region of interest" description="Disordered" evidence="1">
    <location>
        <begin position="278"/>
        <end position="323"/>
    </location>
</feature>
<feature type="compositionally biased region" description="Low complexity" evidence="1">
    <location>
        <begin position="284"/>
        <end position="296"/>
    </location>
</feature>
<feature type="compositionally biased region" description="Basic and acidic residues" evidence="1">
    <location>
        <begin position="570"/>
        <end position="589"/>
    </location>
</feature>
<dbReference type="RefSeq" id="XP_018025743.1">
    <property type="nucleotide sequence ID" value="XM_018170254.2"/>
</dbReference>
<feature type="compositionally biased region" description="Basic and acidic residues" evidence="1">
    <location>
        <begin position="790"/>
        <end position="819"/>
    </location>
</feature>
<sequence>MKWLCALLLLGAAASTSSANQSPVVDWQFAPPWQPLHAPCLSCRQGSRAIEDDQQTSASTKHVAKLNTITFENLKPGVPTRLTPDGSTTIVKMAMEKFQTSDNSSVQLVYIPQRGLSNIADEHSNKMIASESSPAPATDFAPAVLNAPSSAKQKRDHRIQGGSTGNIKSFPMTLVAAEGKEAAAREQLQLLEAALSSPEATRSKNGELPRVFIAPSNIPPPPGYVKIPLVPQKQTQKSNNKLPSTFLTHSNPRPLPPGFVRLSLPSSVSHLSNEIPLVKPEKLPSPSSVNPVSGSSTAKQTSRENVVRNHSTPPPPLFEARGNSIKDTTRHVIGKDIFDSQQDFSFPQTRGNRNEIETENFSQPELILQNVGRPEIRNERTPLPAIHQQQTDHFNLPQHSRPDHRLKETDGGHAISRENSFRETVNNKKEAQELSERPRPQPHTLAVPSQGQQPDFSDPRFIVRTNLSPGNFEHQLRLQNFNQNVPRSQPSISQSPKNFQQIGRPVSTGVFNQPQPIGGNLFPNNGVFVHPHPSGGNSFINHAGLSQPQPSRVNHFTNSGGFNQPQPKPITKERPLKENTVRESSERSRPLPVAHGFSTTEDGPRSFVNQNIAHPGIQSHESFQSSSAVRTNKGDNSRLASSKKAFQPLPNAVSNQEIHALIENSGRGSEVASSTFSSFPSNSKERNVQLPGTESVDLKLIPAKGIRVTSRGEPKPLEQPRSGSVATTESNNFVSPQTFSHSSTTAAPQLQRGIHIPALNILSNIGTPATVSFRDRKPDLNGVQSIPPPHDPRFDEMIKKQEQGSARSREKDLSGRPETNHNVNPVNSIATQFVDAGPPVVRLQSNVRVNTHDREQHRQPSNEAHDDRIPIRVTSFPQSAPPSPQAPFSPHNHFRGNHAFHQTTAAPRITTFSPKNRFRVPTSTFSSVATPFPFLGTSTFDLPRSLPFTTSIPSSSPFITTTQSSVIDENRFVNENTEAFFDSTDSPFISGAGQAFSSDSPSFFTTIRPDGSVPSFTGSPDIPSFFESTTSPPFSPNRAFPSSSTVRPLGFTSDRASSEVRTVGPFKIQPFFNSFAVPHSIPNSLESQQQSVSSQQQFEIARNEARRPFLSSSTASPPALHEPFRNSQQTHDNLHLASPITDNRHTGQISALPAISNQGLRGRFQGNNGRLPQQPPPFNQLEPFNDGHFLRPQPDNVSPTPEKIDVPQGDFVNEKNEGEEIQHENPNDKEVEDSVVILKENTFKPNFGVVGTKSNGRSTTNSITQFASTTPALISDHENESSLGFVDKTEETTIFPPFNVVRKRQRLNKGTDEVKEKHEEPAKKTHPLVFTRKLRQRFRPTQNADQASSGSKPTVVSRITTTSTTPPANARSRLNISNRIRGRNRPTSTTTESVLSEQLTPADEIQETGLSLAEAGLVMKTISDGAQQDDESPKLRKRLPQGQRRKRPGGRRVPEWVKERRRRLRNNLTTEPPVIQETSLDDPPADFIENNDFPLAESARVTFTQPRENLPQSNEEEATDRSPATENLEGDVTEHYREDDTVTEENLDEQTTETVFSDAIDNAHEISEGISTSSTTTSAPSISSAEFGLRNDSGIQEKARPQIDRRIVPLHTRTYVQQGKSQINDFDSEKLTILETSKYQGRFPSFNLPAAIKPPTRSFLSRGQQYFKAPSIRDRVSFLDRGARDRESDRNADKQEQDEIAHDKSEPQGKLMDGKGETGRKIIALGDENDPTDLPKSKDGNVSVFDLGPNVEFISTRVSSVAPTTDIQTSEFDDSPVQDESETGKKDYRKDKKPKTFPDNAYDVDLGVGAIFDSQKVEAPDEEMIIGIHQSAEEAGLSNEGQGPRTSSNPSESDDEEVGGAVAESRTHIVYAQAPSEVAEIYEKLDTPSAGDQNYDVEPVTQISNDSAINTDSFISSAQPFRTVEEGFKKAEETQTPVRDVSLESTLPVIEAPQKSSTMSTFEEIESLLRSRPVSNEEEHKISKGDNPRADLAGKEGTVIGQSTVLEIRSSEPKVCFSNGRCIPAKGSNRR</sequence>
<feature type="compositionally biased region" description="Polar residues" evidence="1">
    <location>
        <begin position="1504"/>
        <end position="1513"/>
    </location>
</feature>
<feature type="compositionally biased region" description="Acidic residues" evidence="1">
    <location>
        <begin position="1771"/>
        <end position="1781"/>
    </location>
</feature>
<feature type="region of interest" description="Disordered" evidence="1">
    <location>
        <begin position="1423"/>
        <end position="1458"/>
    </location>
</feature>
<feature type="region of interest" description="Disordered" evidence="1">
    <location>
        <begin position="409"/>
        <end position="455"/>
    </location>
</feature>
<evidence type="ECO:0000256" key="1">
    <source>
        <dbReference type="SAM" id="MobiDB-lite"/>
    </source>
</evidence>
<reference evidence="4" key="1">
    <citation type="submission" date="2025-08" db="UniProtKB">
        <authorList>
            <consortium name="RefSeq"/>
        </authorList>
    </citation>
    <scope>IDENTIFICATION</scope>
    <source>
        <tissue evidence="4">Whole organism</tissue>
    </source>
</reference>
<feature type="compositionally biased region" description="Basic residues" evidence="1">
    <location>
        <begin position="1435"/>
        <end position="1450"/>
    </location>
</feature>
<keyword evidence="3" id="KW-1185">Reference proteome</keyword>
<dbReference type="OrthoDB" id="6382824at2759"/>
<feature type="compositionally biased region" description="Low complexity" evidence="1">
    <location>
        <begin position="669"/>
        <end position="682"/>
    </location>
</feature>
<feature type="compositionally biased region" description="Basic and acidic residues" evidence="1">
    <location>
        <begin position="1782"/>
        <end position="1796"/>
    </location>
</feature>
<feature type="region of interest" description="Disordered" evidence="1">
    <location>
        <begin position="1159"/>
        <end position="1210"/>
    </location>
</feature>
<organism evidence="3 4">
    <name type="scientific">Hyalella azteca</name>
    <name type="common">Amphipod</name>
    <dbReference type="NCBI Taxonomy" id="294128"/>
    <lineage>
        <taxon>Eukaryota</taxon>
        <taxon>Metazoa</taxon>
        <taxon>Ecdysozoa</taxon>
        <taxon>Arthropoda</taxon>
        <taxon>Crustacea</taxon>
        <taxon>Multicrustacea</taxon>
        <taxon>Malacostraca</taxon>
        <taxon>Eumalacostraca</taxon>
        <taxon>Peracarida</taxon>
        <taxon>Amphipoda</taxon>
        <taxon>Senticaudata</taxon>
        <taxon>Talitrida</taxon>
        <taxon>Talitroidea</taxon>
        <taxon>Hyalellidae</taxon>
        <taxon>Hyalella</taxon>
    </lineage>
</organism>
<feature type="compositionally biased region" description="Polar residues" evidence="1">
    <location>
        <begin position="619"/>
        <end position="630"/>
    </location>
</feature>
<feature type="region of interest" description="Disordered" evidence="1">
    <location>
        <begin position="1678"/>
        <end position="1715"/>
    </location>
</feature>
<feature type="compositionally biased region" description="Polar residues" evidence="1">
    <location>
        <begin position="1385"/>
        <end position="1399"/>
    </location>
</feature>
<feature type="region of interest" description="Disordered" evidence="1">
    <location>
        <begin position="665"/>
        <end position="694"/>
    </location>
</feature>
<feature type="compositionally biased region" description="Low complexity" evidence="1">
    <location>
        <begin position="1353"/>
        <end position="1367"/>
    </location>
</feature>
<evidence type="ECO:0000313" key="4">
    <source>
        <dbReference type="RefSeq" id="XP_018025743.1"/>
    </source>
</evidence>
<feature type="compositionally biased region" description="Basic and acidic residues" evidence="1">
    <location>
        <begin position="1975"/>
        <end position="1994"/>
    </location>
</feature>
<feature type="region of interest" description="Disordered" evidence="1">
    <location>
        <begin position="1504"/>
        <end position="1528"/>
    </location>
</feature>
<feature type="compositionally biased region" description="Polar residues" evidence="1">
    <location>
        <begin position="1339"/>
        <end position="1352"/>
    </location>
</feature>
<feature type="region of interest" description="Disordered" evidence="1">
    <location>
        <begin position="1756"/>
        <end position="1804"/>
    </location>
</feature>
<keyword evidence="2" id="KW-0732">Signal</keyword>
<feature type="region of interest" description="Disordered" evidence="1">
    <location>
        <begin position="554"/>
        <end position="651"/>
    </location>
</feature>
<feature type="region of interest" description="Disordered" evidence="1">
    <location>
        <begin position="1822"/>
        <end position="1868"/>
    </location>
</feature>